<keyword evidence="7" id="KW-0972">Capsule biogenesis/degradation</keyword>
<keyword evidence="10" id="KW-0270">Exopolysaccharide synthesis</keyword>
<feature type="domain" description="Tyrosine-protein kinase G-rich" evidence="15">
    <location>
        <begin position="122"/>
        <end position="175"/>
    </location>
</feature>
<evidence type="ECO:0000256" key="10">
    <source>
        <dbReference type="ARBA" id="ARBA00023169"/>
    </source>
</evidence>
<proteinExistence type="inferred from homology"/>
<keyword evidence="5" id="KW-1003">Cell membrane</keyword>
<dbReference type="PANTHER" id="PTHR32309:SF13">
    <property type="entry name" value="FERRIC ENTEROBACTIN TRANSPORT PROTEIN FEPE"/>
    <property type="match status" value="1"/>
</dbReference>
<comment type="pathway">
    <text evidence="2">Capsule biogenesis; capsule polysaccharide biosynthesis.</text>
</comment>
<evidence type="ECO:0000259" key="14">
    <source>
        <dbReference type="Pfam" id="PF02706"/>
    </source>
</evidence>
<dbReference type="RefSeq" id="WP_263853339.1">
    <property type="nucleotide sequence ID" value="NZ_JBHTOH010000009.1"/>
</dbReference>
<gene>
    <name evidence="16" type="ORF">ACFQ4R_00745</name>
</gene>
<reference evidence="17" key="1">
    <citation type="journal article" date="2019" name="Int. J. Syst. Evol. Microbiol.">
        <title>The Global Catalogue of Microorganisms (GCM) 10K type strain sequencing project: providing services to taxonomists for standard genome sequencing and annotation.</title>
        <authorList>
            <consortium name="The Broad Institute Genomics Platform"/>
            <consortium name="The Broad Institute Genome Sequencing Center for Infectious Disease"/>
            <person name="Wu L."/>
            <person name="Ma J."/>
        </authorList>
    </citation>
    <scope>NUCLEOTIDE SEQUENCE [LARGE SCALE GENOMIC DNA]</scope>
    <source>
        <strain evidence="17">CCM 8937</strain>
    </source>
</reference>
<dbReference type="EMBL" id="JBHTOH010000009">
    <property type="protein sequence ID" value="MFD1410158.1"/>
    <property type="molecule type" value="Genomic_DNA"/>
</dbReference>
<evidence type="ECO:0000256" key="3">
    <source>
        <dbReference type="ARBA" id="ARBA00006683"/>
    </source>
</evidence>
<evidence type="ECO:0000256" key="6">
    <source>
        <dbReference type="ARBA" id="ARBA00022692"/>
    </source>
</evidence>
<dbReference type="Pfam" id="PF02706">
    <property type="entry name" value="Wzz"/>
    <property type="match status" value="1"/>
</dbReference>
<comment type="similarity">
    <text evidence="3">Belongs to the CpsC/CapA family.</text>
</comment>
<organism evidence="16 17">
    <name type="scientific">Lapidilactobacillus gannanensis</name>
    <dbReference type="NCBI Taxonomy" id="2486002"/>
    <lineage>
        <taxon>Bacteria</taxon>
        <taxon>Bacillati</taxon>
        <taxon>Bacillota</taxon>
        <taxon>Bacilli</taxon>
        <taxon>Lactobacillales</taxon>
        <taxon>Lactobacillaceae</taxon>
        <taxon>Lapidilactobacillus</taxon>
    </lineage>
</organism>
<evidence type="ECO:0000313" key="16">
    <source>
        <dbReference type="EMBL" id="MFD1410158.1"/>
    </source>
</evidence>
<dbReference type="InterPro" id="IPR050445">
    <property type="entry name" value="Bact_polysacc_biosynth/exp"/>
</dbReference>
<comment type="subcellular location">
    <subcellularLocation>
        <location evidence="1">Cell membrane</location>
        <topology evidence="1">Multi-pass membrane protein</topology>
    </subcellularLocation>
</comment>
<evidence type="ECO:0000256" key="1">
    <source>
        <dbReference type="ARBA" id="ARBA00004651"/>
    </source>
</evidence>
<feature type="transmembrane region" description="Helical" evidence="13">
    <location>
        <begin position="157"/>
        <end position="176"/>
    </location>
</feature>
<evidence type="ECO:0000256" key="7">
    <source>
        <dbReference type="ARBA" id="ARBA00022903"/>
    </source>
</evidence>
<evidence type="ECO:0000256" key="11">
    <source>
        <dbReference type="ARBA" id="ARBA00045736"/>
    </source>
</evidence>
<accession>A0ABW4BJW9</accession>
<evidence type="ECO:0000256" key="8">
    <source>
        <dbReference type="ARBA" id="ARBA00022989"/>
    </source>
</evidence>
<comment type="function">
    <text evidence="11">Required for CpsD phosphorylation. Involved in the regulation of capsular polysaccharide biosynthesis. May be part of a complex that directs the coordinated polymerization and export to the cell surface of the capsular polysaccharide.</text>
</comment>
<dbReference type="InterPro" id="IPR003856">
    <property type="entry name" value="LPS_length_determ_N"/>
</dbReference>
<keyword evidence="6 13" id="KW-0812">Transmembrane</keyword>
<protein>
    <recommendedName>
        <fullName evidence="4">Capsular polysaccharide biosynthesis protein CpsC</fullName>
    </recommendedName>
</protein>
<evidence type="ECO:0000256" key="12">
    <source>
        <dbReference type="SAM" id="MobiDB-lite"/>
    </source>
</evidence>
<name>A0ABW4BJW9_9LACO</name>
<sequence length="243" mass="26636">MVLTTVLGIVIAGVLSFFVMTPKYQASVDILVNRKQDNAMNQLSDQQADVQMINTYKDIITKSVVLNPVCEKLATEDHYKISLAQLESNIAVTNEQNSQVFTVSITDENAAYATKMANLVAVTFKQRVKKILSINNVTIIADAQKPKSPVLPKKQRNILIGAVLGLIIGVGIAFLIELTDHNVKDVDFLTNEMGLTKLGIVGHYHHSKNHTATQNQVVQQPLASNPADQPGARPQPRATTKRV</sequence>
<evidence type="ECO:0000256" key="13">
    <source>
        <dbReference type="SAM" id="Phobius"/>
    </source>
</evidence>
<keyword evidence="8 13" id="KW-1133">Transmembrane helix</keyword>
<evidence type="ECO:0000313" key="17">
    <source>
        <dbReference type="Proteomes" id="UP001597191"/>
    </source>
</evidence>
<evidence type="ECO:0000259" key="15">
    <source>
        <dbReference type="Pfam" id="PF13807"/>
    </source>
</evidence>
<evidence type="ECO:0000256" key="4">
    <source>
        <dbReference type="ARBA" id="ARBA00020739"/>
    </source>
</evidence>
<feature type="domain" description="Polysaccharide chain length determinant N-terminal" evidence="14">
    <location>
        <begin position="2"/>
        <end position="72"/>
    </location>
</feature>
<evidence type="ECO:0000256" key="9">
    <source>
        <dbReference type="ARBA" id="ARBA00023136"/>
    </source>
</evidence>
<keyword evidence="9 13" id="KW-0472">Membrane</keyword>
<dbReference type="PANTHER" id="PTHR32309">
    <property type="entry name" value="TYROSINE-PROTEIN KINASE"/>
    <property type="match status" value="1"/>
</dbReference>
<evidence type="ECO:0000256" key="5">
    <source>
        <dbReference type="ARBA" id="ARBA00022475"/>
    </source>
</evidence>
<feature type="region of interest" description="Disordered" evidence="12">
    <location>
        <begin position="223"/>
        <end position="243"/>
    </location>
</feature>
<comment type="caution">
    <text evidence="16">The sequence shown here is derived from an EMBL/GenBank/DDBJ whole genome shotgun (WGS) entry which is preliminary data.</text>
</comment>
<keyword evidence="17" id="KW-1185">Reference proteome</keyword>
<feature type="transmembrane region" description="Helical" evidence="13">
    <location>
        <begin position="6"/>
        <end position="26"/>
    </location>
</feature>
<dbReference type="InterPro" id="IPR032807">
    <property type="entry name" value="GNVR"/>
</dbReference>
<dbReference type="Proteomes" id="UP001597191">
    <property type="component" value="Unassembled WGS sequence"/>
</dbReference>
<evidence type="ECO:0000256" key="2">
    <source>
        <dbReference type="ARBA" id="ARBA00005132"/>
    </source>
</evidence>
<dbReference type="Pfam" id="PF13807">
    <property type="entry name" value="GNVR"/>
    <property type="match status" value="1"/>
</dbReference>